<feature type="transmembrane region" description="Helical" evidence="1">
    <location>
        <begin position="12"/>
        <end position="30"/>
    </location>
</feature>
<evidence type="ECO:0000313" key="3">
    <source>
        <dbReference type="Proteomes" id="UP000542210"/>
    </source>
</evidence>
<proteinExistence type="predicted"/>
<dbReference type="Proteomes" id="UP000542210">
    <property type="component" value="Unassembled WGS sequence"/>
</dbReference>
<comment type="caution">
    <text evidence="2">The sequence shown here is derived from an EMBL/GenBank/DDBJ whole genome shotgun (WGS) entry which is preliminary data.</text>
</comment>
<reference evidence="2 3" key="1">
    <citation type="submission" date="2020-08" db="EMBL/GenBank/DDBJ databases">
        <title>Sequencing the genomes of 1000 actinobacteria strains.</title>
        <authorList>
            <person name="Klenk H.-P."/>
        </authorList>
    </citation>
    <scope>NUCLEOTIDE SEQUENCE [LARGE SCALE GENOMIC DNA]</scope>
    <source>
        <strain evidence="2 3">DSM 45784</strain>
    </source>
</reference>
<evidence type="ECO:0000256" key="1">
    <source>
        <dbReference type="SAM" id="Phobius"/>
    </source>
</evidence>
<protein>
    <submittedName>
        <fullName evidence="2">ATP synthase protein I</fullName>
    </submittedName>
</protein>
<keyword evidence="3" id="KW-1185">Reference proteome</keyword>
<feature type="transmembrane region" description="Helical" evidence="1">
    <location>
        <begin position="36"/>
        <end position="61"/>
    </location>
</feature>
<feature type="transmembrane region" description="Helical" evidence="1">
    <location>
        <begin position="68"/>
        <end position="90"/>
    </location>
</feature>
<feature type="transmembrane region" description="Helical" evidence="1">
    <location>
        <begin position="96"/>
        <end position="115"/>
    </location>
</feature>
<evidence type="ECO:0000313" key="2">
    <source>
        <dbReference type="EMBL" id="MBB4705657.1"/>
    </source>
</evidence>
<sequence length="143" mass="14822">MQANDLQILRAAAMPAALAGLIAVVAAAVAEGAKGALGAGIGVLVVAAFFTISLIAVTYAARVSPTMMMAAALGTFLTKILLLAVTLEYFADATVWHPGAFTLTVIACTICWTIGEARGFLKLKILYVDPTVKVPGVVEEKRT</sequence>
<dbReference type="RefSeq" id="WP_184887519.1">
    <property type="nucleotide sequence ID" value="NZ_BOOV01000003.1"/>
</dbReference>
<keyword evidence="1" id="KW-0812">Transmembrane</keyword>
<dbReference type="AlphaFoldDB" id="A0A7W7DF44"/>
<name>A0A7W7DF44_9ACTN</name>
<organism evidence="2 3">
    <name type="scientific">Sphaerisporangium siamense</name>
    <dbReference type="NCBI Taxonomy" id="795645"/>
    <lineage>
        <taxon>Bacteria</taxon>
        <taxon>Bacillati</taxon>
        <taxon>Actinomycetota</taxon>
        <taxon>Actinomycetes</taxon>
        <taxon>Streptosporangiales</taxon>
        <taxon>Streptosporangiaceae</taxon>
        <taxon>Sphaerisporangium</taxon>
    </lineage>
</organism>
<keyword evidence="1" id="KW-0472">Membrane</keyword>
<gene>
    <name evidence="2" type="ORF">BJ982_007201</name>
</gene>
<accession>A0A7W7DF44</accession>
<keyword evidence="1" id="KW-1133">Transmembrane helix</keyword>
<dbReference type="EMBL" id="JACHND010000001">
    <property type="protein sequence ID" value="MBB4705657.1"/>
    <property type="molecule type" value="Genomic_DNA"/>
</dbReference>